<dbReference type="InterPro" id="IPR006204">
    <property type="entry name" value="GHMP_kinase_N_dom"/>
</dbReference>
<evidence type="ECO:0000256" key="1">
    <source>
        <dbReference type="ARBA" id="ARBA00006566"/>
    </source>
</evidence>
<feature type="domain" description="GHMP kinase N-terminal" evidence="10">
    <location>
        <begin position="143"/>
        <end position="229"/>
    </location>
</feature>
<comment type="caution">
    <text evidence="13">The sequence shown here is derived from an EMBL/GenBank/DDBJ whole genome shotgun (WGS) entry which is preliminary data.</text>
</comment>
<evidence type="ECO:0000256" key="5">
    <source>
        <dbReference type="ARBA" id="ARBA00022777"/>
    </source>
</evidence>
<evidence type="ECO:0000259" key="10">
    <source>
        <dbReference type="Pfam" id="PF00288"/>
    </source>
</evidence>
<dbReference type="Gene3D" id="3.30.70.890">
    <property type="entry name" value="GHMP kinase, C-terminal domain"/>
    <property type="match status" value="1"/>
</dbReference>
<keyword evidence="6" id="KW-0067">ATP-binding</keyword>
<feature type="compositionally biased region" description="Low complexity" evidence="9">
    <location>
        <begin position="94"/>
        <end position="137"/>
    </location>
</feature>
<organism evidence="13 14">
    <name type="scientific">Petrolisthes manimaculis</name>
    <dbReference type="NCBI Taxonomy" id="1843537"/>
    <lineage>
        <taxon>Eukaryota</taxon>
        <taxon>Metazoa</taxon>
        <taxon>Ecdysozoa</taxon>
        <taxon>Arthropoda</taxon>
        <taxon>Crustacea</taxon>
        <taxon>Multicrustacea</taxon>
        <taxon>Malacostraca</taxon>
        <taxon>Eumalacostraca</taxon>
        <taxon>Eucarida</taxon>
        <taxon>Decapoda</taxon>
        <taxon>Pleocyemata</taxon>
        <taxon>Anomura</taxon>
        <taxon>Galatheoidea</taxon>
        <taxon>Porcellanidae</taxon>
        <taxon>Petrolisthes</taxon>
    </lineage>
</organism>
<evidence type="ECO:0008006" key="15">
    <source>
        <dbReference type="Google" id="ProtNLM"/>
    </source>
</evidence>
<evidence type="ECO:0000313" key="13">
    <source>
        <dbReference type="EMBL" id="KAK4316905.1"/>
    </source>
</evidence>
<evidence type="ECO:0000256" key="7">
    <source>
        <dbReference type="ARBA" id="ARBA00022842"/>
    </source>
</evidence>
<dbReference type="EMBL" id="JAWZYT010000973">
    <property type="protein sequence ID" value="KAK4316905.1"/>
    <property type="molecule type" value="Genomic_DNA"/>
</dbReference>
<dbReference type="GO" id="GO:0005524">
    <property type="term" value="F:ATP binding"/>
    <property type="evidence" value="ECO:0007669"/>
    <property type="project" value="UniProtKB-KW"/>
</dbReference>
<sequence>MAAKIPSVTSLVSEAQTAFTNTYGGVAAVAVSAPGRVNIIGEHTDYNDGFVFPMALPLVTVIVGNKTESGMCRVKTLTNMADRPLQVQFEAPKSSSSQLTPSSPQLTPSSSQLTPSSSQPTPSSSQLTPSSSQLTPSSPTWANYVKGVVAYFPGLVSGFDAVVTTSVPLGGGLSSSASLEVATYTFLEALTANKPTSLKEKALVCQKAEHKFANVPCGIMDQFISTMGKKGNALLIDCRSLESTLVPLSDPAIALVITNSNVRHSLSGTEYPTRRRQCYQAATTLGKDSLRDATLSDLEKHKGSLSEVVYMRARHAISEIQRTQEAVDVLRKKDYVKFGKLMTDSHNSLRVDYEVSCPELDQLVDIANTCPGVYGARMTGGGFGGCTVTLVSCECVSDLIAHTNATYKGQATFYVCQPEEGAQVLSL</sequence>
<dbReference type="GO" id="GO:0006012">
    <property type="term" value="P:galactose metabolic process"/>
    <property type="evidence" value="ECO:0007669"/>
    <property type="project" value="InterPro"/>
</dbReference>
<dbReference type="InterPro" id="IPR013750">
    <property type="entry name" value="GHMP_kinase_C_dom"/>
</dbReference>
<evidence type="ECO:0000259" key="11">
    <source>
        <dbReference type="Pfam" id="PF08544"/>
    </source>
</evidence>
<evidence type="ECO:0000256" key="4">
    <source>
        <dbReference type="ARBA" id="ARBA00022741"/>
    </source>
</evidence>
<evidence type="ECO:0000259" key="12">
    <source>
        <dbReference type="Pfam" id="PF10509"/>
    </source>
</evidence>
<feature type="domain" description="Galactokinase N-terminal" evidence="12">
    <location>
        <begin position="18"/>
        <end position="65"/>
    </location>
</feature>
<evidence type="ECO:0000256" key="9">
    <source>
        <dbReference type="SAM" id="MobiDB-lite"/>
    </source>
</evidence>
<evidence type="ECO:0000256" key="6">
    <source>
        <dbReference type="ARBA" id="ARBA00022840"/>
    </source>
</evidence>
<feature type="region of interest" description="Disordered" evidence="9">
    <location>
        <begin position="90"/>
        <end position="137"/>
    </location>
</feature>
<dbReference type="Pfam" id="PF00288">
    <property type="entry name" value="GHMP_kinases_N"/>
    <property type="match status" value="1"/>
</dbReference>
<dbReference type="PROSITE" id="PS00627">
    <property type="entry name" value="GHMP_KINASES_ATP"/>
    <property type="match status" value="1"/>
</dbReference>
<keyword evidence="4" id="KW-0547">Nucleotide-binding</keyword>
<dbReference type="SUPFAM" id="SSF54211">
    <property type="entry name" value="Ribosomal protein S5 domain 2-like"/>
    <property type="match status" value="1"/>
</dbReference>
<comment type="similarity">
    <text evidence="1">Belongs to the GHMP kinase family. GalK subfamily.</text>
</comment>
<keyword evidence="7" id="KW-0460">Magnesium</keyword>
<feature type="domain" description="GHMP kinase C-terminal" evidence="11">
    <location>
        <begin position="329"/>
        <end position="391"/>
    </location>
</feature>
<dbReference type="InterPro" id="IPR019539">
    <property type="entry name" value="GalKase_N"/>
</dbReference>
<evidence type="ECO:0000256" key="3">
    <source>
        <dbReference type="ARBA" id="ARBA00022723"/>
    </source>
</evidence>
<name>A0AAE1PY50_9EUCA</name>
<dbReference type="Pfam" id="PF08544">
    <property type="entry name" value="GHMP_kinases_C"/>
    <property type="match status" value="1"/>
</dbReference>
<evidence type="ECO:0000256" key="8">
    <source>
        <dbReference type="ARBA" id="ARBA00023277"/>
    </source>
</evidence>
<dbReference type="InterPro" id="IPR000705">
    <property type="entry name" value="Galactokinase"/>
</dbReference>
<dbReference type="InterPro" id="IPR014721">
    <property type="entry name" value="Ribsml_uS5_D2-typ_fold_subgr"/>
</dbReference>
<keyword evidence="14" id="KW-1185">Reference proteome</keyword>
<dbReference type="PRINTS" id="PR00959">
    <property type="entry name" value="MEVGALKINASE"/>
</dbReference>
<dbReference type="PIRSF" id="PIRSF000530">
    <property type="entry name" value="Galactokinase"/>
    <property type="match status" value="1"/>
</dbReference>
<gene>
    <name evidence="13" type="ORF">Pmani_011978</name>
</gene>
<accession>A0AAE1PY50</accession>
<keyword evidence="8" id="KW-0119">Carbohydrate metabolism</keyword>
<keyword evidence="3" id="KW-0479">Metal-binding</keyword>
<dbReference type="PROSITE" id="PS00106">
    <property type="entry name" value="GALACTOKINASE"/>
    <property type="match status" value="1"/>
</dbReference>
<dbReference type="InterPro" id="IPR006206">
    <property type="entry name" value="Mevalonate/galactokinase"/>
</dbReference>
<dbReference type="InterPro" id="IPR036554">
    <property type="entry name" value="GHMP_kinase_C_sf"/>
</dbReference>
<dbReference type="GO" id="GO:0004335">
    <property type="term" value="F:galactokinase activity"/>
    <property type="evidence" value="ECO:0007669"/>
    <property type="project" value="InterPro"/>
</dbReference>
<dbReference type="FunFam" id="3.30.70.890:FF:000001">
    <property type="entry name" value="Galactokinase"/>
    <property type="match status" value="1"/>
</dbReference>
<dbReference type="Proteomes" id="UP001292094">
    <property type="component" value="Unassembled WGS sequence"/>
</dbReference>
<dbReference type="GO" id="GO:0046872">
    <property type="term" value="F:metal ion binding"/>
    <property type="evidence" value="ECO:0007669"/>
    <property type="project" value="UniProtKB-KW"/>
</dbReference>
<dbReference type="InterPro" id="IPR006203">
    <property type="entry name" value="GHMP_knse_ATP-bd_CS"/>
</dbReference>
<evidence type="ECO:0000313" key="14">
    <source>
        <dbReference type="Proteomes" id="UP001292094"/>
    </source>
</evidence>
<dbReference type="NCBIfam" id="TIGR00131">
    <property type="entry name" value="gal_kin"/>
    <property type="match status" value="1"/>
</dbReference>
<dbReference type="InterPro" id="IPR020568">
    <property type="entry name" value="Ribosomal_Su5_D2-typ_SF"/>
</dbReference>
<dbReference type="PANTHER" id="PTHR10457">
    <property type="entry name" value="MEVALONATE KINASE/GALACTOKINASE"/>
    <property type="match status" value="1"/>
</dbReference>
<evidence type="ECO:0000256" key="2">
    <source>
        <dbReference type="ARBA" id="ARBA00022679"/>
    </source>
</evidence>
<dbReference type="GO" id="GO:0005829">
    <property type="term" value="C:cytosol"/>
    <property type="evidence" value="ECO:0007669"/>
    <property type="project" value="TreeGrafter"/>
</dbReference>
<dbReference type="Gene3D" id="3.30.230.10">
    <property type="match status" value="1"/>
</dbReference>
<dbReference type="InterPro" id="IPR019741">
    <property type="entry name" value="Galactokinase_CS"/>
</dbReference>
<reference evidence="13" key="1">
    <citation type="submission" date="2023-11" db="EMBL/GenBank/DDBJ databases">
        <title>Genome assemblies of two species of porcelain crab, Petrolisthes cinctipes and Petrolisthes manimaculis (Anomura: Porcellanidae).</title>
        <authorList>
            <person name="Angst P."/>
        </authorList>
    </citation>
    <scope>NUCLEOTIDE SEQUENCE</scope>
    <source>
        <strain evidence="13">PB745_02</strain>
        <tissue evidence="13">Gill</tissue>
    </source>
</reference>
<proteinExistence type="inferred from homology"/>
<keyword evidence="2" id="KW-0808">Transferase</keyword>
<protein>
    <recommendedName>
        <fullName evidence="15">Galactokinase</fullName>
    </recommendedName>
</protein>
<dbReference type="PRINTS" id="PR00473">
    <property type="entry name" value="GALCTOKINASE"/>
</dbReference>
<dbReference type="Pfam" id="PF10509">
    <property type="entry name" value="GalKase_gal_bdg"/>
    <property type="match status" value="1"/>
</dbReference>
<keyword evidence="5" id="KW-0418">Kinase</keyword>
<dbReference type="AlphaFoldDB" id="A0AAE1PY50"/>
<dbReference type="PANTHER" id="PTHR10457:SF7">
    <property type="entry name" value="GALACTOKINASE-RELATED"/>
    <property type="match status" value="1"/>
</dbReference>
<dbReference type="SUPFAM" id="SSF55060">
    <property type="entry name" value="GHMP Kinase, C-terminal domain"/>
    <property type="match status" value="1"/>
</dbReference>